<name>A0A7R8VTG8_TIMDO</name>
<evidence type="ECO:0000256" key="1">
    <source>
        <dbReference type="SAM" id="MobiDB-lite"/>
    </source>
</evidence>
<sequence>MDVGFTDAVDEALVDTKLPQSLGKVFASGPDVRGRTKRTKMNDADESKMNNGLDRWSGNSDVEPDLLEDMGLSILDDKSENRPDNFPPLEVARPQPRAEHSENLKLVISFILKAVINAAALDTSLEVVLTICVPKSFFSVNSPEPNTPVAAVELSTLTSGTL</sequence>
<reference evidence="2" key="1">
    <citation type="submission" date="2020-11" db="EMBL/GenBank/DDBJ databases">
        <authorList>
            <person name="Tran Van P."/>
        </authorList>
    </citation>
    <scope>NUCLEOTIDE SEQUENCE</scope>
</reference>
<dbReference type="AlphaFoldDB" id="A0A7R8VTG8"/>
<protein>
    <submittedName>
        <fullName evidence="2">Uncharacterized protein</fullName>
    </submittedName>
</protein>
<proteinExistence type="predicted"/>
<organism evidence="2">
    <name type="scientific">Timema douglasi</name>
    <name type="common">Walking stick</name>
    <dbReference type="NCBI Taxonomy" id="61478"/>
    <lineage>
        <taxon>Eukaryota</taxon>
        <taxon>Metazoa</taxon>
        <taxon>Ecdysozoa</taxon>
        <taxon>Arthropoda</taxon>
        <taxon>Hexapoda</taxon>
        <taxon>Insecta</taxon>
        <taxon>Pterygota</taxon>
        <taxon>Neoptera</taxon>
        <taxon>Polyneoptera</taxon>
        <taxon>Phasmatodea</taxon>
        <taxon>Timematodea</taxon>
        <taxon>Timematoidea</taxon>
        <taxon>Timematidae</taxon>
        <taxon>Timema</taxon>
    </lineage>
</organism>
<evidence type="ECO:0000313" key="2">
    <source>
        <dbReference type="EMBL" id="CAD7202635.1"/>
    </source>
</evidence>
<feature type="region of interest" description="Disordered" evidence="1">
    <location>
        <begin position="29"/>
        <end position="61"/>
    </location>
</feature>
<gene>
    <name evidence="2" type="ORF">TDIB3V08_LOCUS8817</name>
</gene>
<accession>A0A7R8VTG8</accession>
<dbReference type="EMBL" id="OA569624">
    <property type="protein sequence ID" value="CAD7202635.1"/>
    <property type="molecule type" value="Genomic_DNA"/>
</dbReference>
<feature type="region of interest" description="Disordered" evidence="1">
    <location>
        <begin position="76"/>
        <end position="97"/>
    </location>
</feature>